<dbReference type="KEGG" id="sli:Slin_6222"/>
<dbReference type="Pfam" id="PF00440">
    <property type="entry name" value="TetR_N"/>
    <property type="match status" value="1"/>
</dbReference>
<proteinExistence type="predicted"/>
<feature type="DNA-binding region" description="H-T-H motif" evidence="4">
    <location>
        <begin position="35"/>
        <end position="54"/>
    </location>
</feature>
<dbReference type="SUPFAM" id="SSF48498">
    <property type="entry name" value="Tetracyclin repressor-like, C-terminal domain"/>
    <property type="match status" value="1"/>
</dbReference>
<dbReference type="RefSeq" id="WP_012930665.1">
    <property type="nucleotide sequence ID" value="NC_013730.1"/>
</dbReference>
<evidence type="ECO:0000313" key="7">
    <source>
        <dbReference type="Proteomes" id="UP000002028"/>
    </source>
</evidence>
<evidence type="ECO:0000259" key="5">
    <source>
        <dbReference type="PROSITE" id="PS50977"/>
    </source>
</evidence>
<dbReference type="STRING" id="504472.Slin_6222"/>
<accession>D2QTP9</accession>
<evidence type="ECO:0000256" key="2">
    <source>
        <dbReference type="ARBA" id="ARBA00023125"/>
    </source>
</evidence>
<evidence type="ECO:0000313" key="6">
    <source>
        <dbReference type="EMBL" id="ADB42181.1"/>
    </source>
</evidence>
<dbReference type="AlphaFoldDB" id="D2QTP9"/>
<organism evidence="6 7">
    <name type="scientific">Spirosoma linguale (strain ATCC 33905 / DSM 74 / LMG 10896 / Claus 1)</name>
    <dbReference type="NCBI Taxonomy" id="504472"/>
    <lineage>
        <taxon>Bacteria</taxon>
        <taxon>Pseudomonadati</taxon>
        <taxon>Bacteroidota</taxon>
        <taxon>Cytophagia</taxon>
        <taxon>Cytophagales</taxon>
        <taxon>Cytophagaceae</taxon>
        <taxon>Spirosoma</taxon>
    </lineage>
</organism>
<evidence type="ECO:0000256" key="4">
    <source>
        <dbReference type="PROSITE-ProRule" id="PRU00335"/>
    </source>
</evidence>
<keyword evidence="1" id="KW-0805">Transcription regulation</keyword>
<feature type="domain" description="HTH tetR-type" evidence="5">
    <location>
        <begin position="12"/>
        <end position="72"/>
    </location>
</feature>
<keyword evidence="3" id="KW-0804">Transcription</keyword>
<dbReference type="PANTHER" id="PTHR47506">
    <property type="entry name" value="TRANSCRIPTIONAL REGULATORY PROTEIN"/>
    <property type="match status" value="1"/>
</dbReference>
<dbReference type="SUPFAM" id="SSF46689">
    <property type="entry name" value="Homeodomain-like"/>
    <property type="match status" value="1"/>
</dbReference>
<dbReference type="GO" id="GO:0003677">
    <property type="term" value="F:DNA binding"/>
    <property type="evidence" value="ECO:0007669"/>
    <property type="project" value="UniProtKB-UniRule"/>
</dbReference>
<dbReference type="InterPro" id="IPR001647">
    <property type="entry name" value="HTH_TetR"/>
</dbReference>
<dbReference type="eggNOG" id="COG1309">
    <property type="taxonomic scope" value="Bacteria"/>
</dbReference>
<dbReference type="Proteomes" id="UP000002028">
    <property type="component" value="Chromosome"/>
</dbReference>
<dbReference type="PRINTS" id="PR00455">
    <property type="entry name" value="HTHTETR"/>
</dbReference>
<dbReference type="Gene3D" id="1.10.357.10">
    <property type="entry name" value="Tetracycline Repressor, domain 2"/>
    <property type="match status" value="1"/>
</dbReference>
<sequence>MKTNTASKAETPAVRQRILDTAARLFHRQGYNSTGINQLIEEAGVAKASLYQHFKTKDDILKAYLMETSQAWFEQVDKTIQGQYTTKEKVLALFDMLGDFATSVDFRGCNFQNALVELDINETDTRQFIQGHKSRMGQVFADLLSSAEPDVANEVTLLFEGALITSQLFHNLEPIKTARRIVERIL</sequence>
<name>D2QTP9_SPILD</name>
<dbReference type="EMBL" id="CP001769">
    <property type="protein sequence ID" value="ADB42181.1"/>
    <property type="molecule type" value="Genomic_DNA"/>
</dbReference>
<dbReference type="InterPro" id="IPR036271">
    <property type="entry name" value="Tet_transcr_reg_TetR-rel_C_sf"/>
</dbReference>
<evidence type="ECO:0000256" key="1">
    <source>
        <dbReference type="ARBA" id="ARBA00023015"/>
    </source>
</evidence>
<dbReference type="InterPro" id="IPR009057">
    <property type="entry name" value="Homeodomain-like_sf"/>
</dbReference>
<dbReference type="HOGENOM" id="CLU_069356_23_0_10"/>
<reference evidence="6 7" key="1">
    <citation type="journal article" date="2010" name="Stand. Genomic Sci.">
        <title>Complete genome sequence of Spirosoma linguale type strain (1).</title>
        <authorList>
            <person name="Lail K."/>
            <person name="Sikorski J."/>
            <person name="Saunders E."/>
            <person name="Lapidus A."/>
            <person name="Glavina Del Rio T."/>
            <person name="Copeland A."/>
            <person name="Tice H."/>
            <person name="Cheng J.-F."/>
            <person name="Lucas S."/>
            <person name="Nolan M."/>
            <person name="Bruce D."/>
            <person name="Goodwin L."/>
            <person name="Pitluck S."/>
            <person name="Ivanova N."/>
            <person name="Mavromatis K."/>
            <person name="Ovchinnikova G."/>
            <person name="Pati A."/>
            <person name="Chen A."/>
            <person name="Palaniappan K."/>
            <person name="Land M."/>
            <person name="Hauser L."/>
            <person name="Chang Y.-J."/>
            <person name="Jeffries C.D."/>
            <person name="Chain P."/>
            <person name="Brettin T."/>
            <person name="Detter J.C."/>
            <person name="Schuetze A."/>
            <person name="Rohde M."/>
            <person name="Tindall B.J."/>
            <person name="Goeker M."/>
            <person name="Bristow J."/>
            <person name="Eisen J.A."/>
            <person name="Markowitz V."/>
            <person name="Hugenholtz P."/>
            <person name="Kyrpides N.C."/>
            <person name="Klenk H.-P."/>
            <person name="Chen F."/>
        </authorList>
    </citation>
    <scope>NUCLEOTIDE SEQUENCE [LARGE SCALE GENOMIC DNA]</scope>
    <source>
        <strain evidence="7">ATCC 33905 / DSM 74 / LMG 10896 / Claus 1</strain>
    </source>
</reference>
<gene>
    <name evidence="6" type="ordered locus">Slin_6222</name>
</gene>
<protein>
    <submittedName>
        <fullName evidence="6">Transcriptional regulator, TetR family</fullName>
    </submittedName>
</protein>
<dbReference type="PANTHER" id="PTHR47506:SF6">
    <property type="entry name" value="HTH-TYPE TRANSCRIPTIONAL REPRESSOR NEMR"/>
    <property type="match status" value="1"/>
</dbReference>
<keyword evidence="2 4" id="KW-0238">DNA-binding</keyword>
<evidence type="ECO:0000256" key="3">
    <source>
        <dbReference type="ARBA" id="ARBA00023163"/>
    </source>
</evidence>
<keyword evidence="7" id="KW-1185">Reference proteome</keyword>
<dbReference type="PROSITE" id="PS50977">
    <property type="entry name" value="HTH_TETR_2"/>
    <property type="match status" value="1"/>
</dbReference>